<dbReference type="GO" id="GO:0004519">
    <property type="term" value="F:endonuclease activity"/>
    <property type="evidence" value="ECO:0007669"/>
    <property type="project" value="UniProtKB-KW"/>
</dbReference>
<evidence type="ECO:0000259" key="1">
    <source>
        <dbReference type="Pfam" id="PF13588"/>
    </source>
</evidence>
<name>A0A6I3LFX6_9FLAO</name>
<keyword evidence="3" id="KW-1185">Reference proteome</keyword>
<dbReference type="Pfam" id="PF13588">
    <property type="entry name" value="HSDR_N_2"/>
    <property type="match status" value="1"/>
</dbReference>
<dbReference type="OrthoDB" id="9790377at2"/>
<keyword evidence="2" id="KW-0255">Endonuclease</keyword>
<gene>
    <name evidence="2" type="ORF">GJV76_09740</name>
</gene>
<dbReference type="EMBL" id="WMJX01000019">
    <property type="protein sequence ID" value="MTG98399.1"/>
    <property type="molecule type" value="Genomic_DNA"/>
</dbReference>
<evidence type="ECO:0000313" key="3">
    <source>
        <dbReference type="Proteomes" id="UP000438760"/>
    </source>
</evidence>
<sequence>MQKLNFPSFDLRLKNSENKLAIFDVIRKKFVLLTPEEWVRQHVIHFLIIEKNYPTSLISVEKVVKINGMNKRYDIAIFKPNGTIDVLIECKAPEVNITQDTFDQIARYNFQLRANYLFVTNGLNHYYCQMDYDEMRYVFLKTLPSYQRISNKEQQ</sequence>
<dbReference type="InterPro" id="IPR029464">
    <property type="entry name" value="HSDR_N"/>
</dbReference>
<dbReference type="RefSeq" id="WP_155092426.1">
    <property type="nucleotide sequence ID" value="NZ_WMJX01000019.1"/>
</dbReference>
<proteinExistence type="predicted"/>
<dbReference type="Proteomes" id="UP000438760">
    <property type="component" value="Unassembled WGS sequence"/>
</dbReference>
<organism evidence="2 3">
    <name type="scientific">Myroides albus</name>
    <dbReference type="NCBI Taxonomy" id="2562892"/>
    <lineage>
        <taxon>Bacteria</taxon>
        <taxon>Pseudomonadati</taxon>
        <taxon>Bacteroidota</taxon>
        <taxon>Flavobacteriia</taxon>
        <taxon>Flavobacteriales</taxon>
        <taxon>Flavobacteriaceae</taxon>
        <taxon>Myroides</taxon>
    </lineage>
</organism>
<evidence type="ECO:0000313" key="2">
    <source>
        <dbReference type="EMBL" id="MTG98399.1"/>
    </source>
</evidence>
<protein>
    <submittedName>
        <fullName evidence="2">Restriction endonuclease subunit R</fullName>
    </submittedName>
</protein>
<keyword evidence="2" id="KW-0540">Nuclease</keyword>
<reference evidence="2 3" key="1">
    <citation type="submission" date="2019-11" db="EMBL/GenBank/DDBJ databases">
        <title>Genome of Strain BIT-d1.</title>
        <authorList>
            <person name="Yang Y."/>
        </authorList>
    </citation>
    <scope>NUCLEOTIDE SEQUENCE [LARGE SCALE GENOMIC DNA]</scope>
    <source>
        <strain evidence="2 3">BIT-d1</strain>
    </source>
</reference>
<dbReference type="AlphaFoldDB" id="A0A6I3LFX6"/>
<feature type="domain" description="Type I restriction enzyme R protein N-terminal" evidence="1">
    <location>
        <begin position="35"/>
        <end position="144"/>
    </location>
</feature>
<comment type="caution">
    <text evidence="2">The sequence shown here is derived from an EMBL/GenBank/DDBJ whole genome shotgun (WGS) entry which is preliminary data.</text>
</comment>
<accession>A0A6I3LFX6</accession>
<keyword evidence="2" id="KW-0378">Hydrolase</keyword>